<evidence type="ECO:0000256" key="4">
    <source>
        <dbReference type="ARBA" id="ARBA00023136"/>
    </source>
</evidence>
<accession>A0ABT3G3A9</accession>
<name>A0ABT3G3A9_9BACT</name>
<feature type="region of interest" description="Disordered" evidence="5">
    <location>
        <begin position="1"/>
        <end position="78"/>
    </location>
</feature>
<feature type="compositionally biased region" description="Pro residues" evidence="5">
    <location>
        <begin position="11"/>
        <end position="54"/>
    </location>
</feature>
<keyword evidence="2 6" id="KW-0812">Transmembrane</keyword>
<feature type="domain" description="RDD" evidence="7">
    <location>
        <begin position="108"/>
        <end position="170"/>
    </location>
</feature>
<evidence type="ECO:0000256" key="3">
    <source>
        <dbReference type="ARBA" id="ARBA00022989"/>
    </source>
</evidence>
<protein>
    <submittedName>
        <fullName evidence="8">RDD family protein</fullName>
    </submittedName>
</protein>
<comment type="subcellular location">
    <subcellularLocation>
        <location evidence="1">Membrane</location>
        <topology evidence="1">Multi-pass membrane protein</topology>
    </subcellularLocation>
</comment>
<evidence type="ECO:0000259" key="7">
    <source>
        <dbReference type="Pfam" id="PF06271"/>
    </source>
</evidence>
<evidence type="ECO:0000313" key="9">
    <source>
        <dbReference type="Proteomes" id="UP001165653"/>
    </source>
</evidence>
<comment type="caution">
    <text evidence="8">The sequence shown here is derived from an EMBL/GenBank/DDBJ whole genome shotgun (WGS) entry which is preliminary data.</text>
</comment>
<organism evidence="8 9">
    <name type="scientific">Luteolibacter rhizosphaerae</name>
    <dbReference type="NCBI Taxonomy" id="2989719"/>
    <lineage>
        <taxon>Bacteria</taxon>
        <taxon>Pseudomonadati</taxon>
        <taxon>Verrucomicrobiota</taxon>
        <taxon>Verrucomicrobiia</taxon>
        <taxon>Verrucomicrobiales</taxon>
        <taxon>Verrucomicrobiaceae</taxon>
        <taxon>Luteolibacter</taxon>
    </lineage>
</organism>
<proteinExistence type="predicted"/>
<dbReference type="RefSeq" id="WP_264513858.1">
    <property type="nucleotide sequence ID" value="NZ_JAPDDR010000005.1"/>
</dbReference>
<evidence type="ECO:0000256" key="1">
    <source>
        <dbReference type="ARBA" id="ARBA00004141"/>
    </source>
</evidence>
<dbReference type="Proteomes" id="UP001165653">
    <property type="component" value="Unassembled WGS sequence"/>
</dbReference>
<sequence>MENEPEKPQSSTPPPPPDIPPPSPASPLPMPNLAPPPPAPAPPMPDVPPPPPPATKSSEQAPKAKFDSDENDADENESVVEQLAGEAPFDTRLIAGIIDGFIAGIAILVIGKLGWVIYFAYMLLKDSLPFLDGQSLGKKLMKIRAVDSEGRSLSGNWELGIKRNILMMIPFVPLYEAYVLYQKKEAHLPLRRTGDDMAKTKVIKVKEATAA</sequence>
<keyword evidence="3 6" id="KW-1133">Transmembrane helix</keyword>
<feature type="compositionally biased region" description="Acidic residues" evidence="5">
    <location>
        <begin position="69"/>
        <end position="78"/>
    </location>
</feature>
<feature type="transmembrane region" description="Helical" evidence="6">
    <location>
        <begin position="101"/>
        <end position="124"/>
    </location>
</feature>
<evidence type="ECO:0000256" key="2">
    <source>
        <dbReference type="ARBA" id="ARBA00022692"/>
    </source>
</evidence>
<keyword evidence="9" id="KW-1185">Reference proteome</keyword>
<dbReference type="Pfam" id="PF06271">
    <property type="entry name" value="RDD"/>
    <property type="match status" value="1"/>
</dbReference>
<reference evidence="8" key="1">
    <citation type="submission" date="2022-10" db="EMBL/GenBank/DDBJ databases">
        <title>Luteolibacter sp. GHJ8, whole genome shotgun sequencing project.</title>
        <authorList>
            <person name="Zhao G."/>
            <person name="Shen L."/>
        </authorList>
    </citation>
    <scope>NUCLEOTIDE SEQUENCE</scope>
    <source>
        <strain evidence="8">GHJ8</strain>
    </source>
</reference>
<gene>
    <name evidence="8" type="ORF">OJ996_12150</name>
</gene>
<dbReference type="EMBL" id="JAPDDR010000005">
    <property type="protein sequence ID" value="MCW1914333.1"/>
    <property type="molecule type" value="Genomic_DNA"/>
</dbReference>
<evidence type="ECO:0000256" key="5">
    <source>
        <dbReference type="SAM" id="MobiDB-lite"/>
    </source>
</evidence>
<evidence type="ECO:0000313" key="8">
    <source>
        <dbReference type="EMBL" id="MCW1914333.1"/>
    </source>
</evidence>
<keyword evidence="4 6" id="KW-0472">Membrane</keyword>
<evidence type="ECO:0000256" key="6">
    <source>
        <dbReference type="SAM" id="Phobius"/>
    </source>
</evidence>
<dbReference type="InterPro" id="IPR010432">
    <property type="entry name" value="RDD"/>
</dbReference>